<evidence type="ECO:0000313" key="2">
    <source>
        <dbReference type="Proteomes" id="UP000649829"/>
    </source>
</evidence>
<dbReference type="Gene3D" id="1.25.40.290">
    <property type="entry name" value="ARM repeat domains"/>
    <property type="match status" value="1"/>
</dbReference>
<sequence>MAAGFSLKDQLFNPAKVARLGREIHAAWPAFDAALFERRVCARLPELELKARIAWIAAVLDEMLPPRFDHAAEVIEAALPDPLDPALTDNDFGEFIYAPYGEVAVLRGLEEHRDRLLELLEAITQRFSMEYAIRPVLNRWPDAGFARMQAWAGHGNYHVRRLASEGARPRLPWGIGLRGDPLRGLLILDALHGDPTRYVTRSVANHLNDVARIDPEAALARVAAWRRAERQSPAELAWMTSHALRGLVKAGHPGALGVLGFDPGAEVACRIDMLTPEAAIGGTLAFDVTLEAGTELPVLVDWLMEFPAGGGRRGPKVFKLKKTVVAPGQPVAAQVRYRLKGDATTFRLRPGPHAVAVQVNGRVLARAPFALG</sequence>
<gene>
    <name evidence="1" type="ORF">GCM10011534_01870</name>
</gene>
<dbReference type="RefSeq" id="WP_028285158.1">
    <property type="nucleotide sequence ID" value="NZ_BMLF01000001.1"/>
</dbReference>
<protein>
    <recommendedName>
        <fullName evidence="3">3-methyladenine DNA glycosylase AlkC</fullName>
    </recommendedName>
</protein>
<reference evidence="1" key="2">
    <citation type="submission" date="2020-09" db="EMBL/GenBank/DDBJ databases">
        <authorList>
            <person name="Sun Q."/>
            <person name="Zhou Y."/>
        </authorList>
    </citation>
    <scope>NUCLEOTIDE SEQUENCE</scope>
    <source>
        <strain evidence="1">CGMCC 1.6293</strain>
    </source>
</reference>
<dbReference type="Proteomes" id="UP000649829">
    <property type="component" value="Unassembled WGS sequence"/>
</dbReference>
<evidence type="ECO:0008006" key="3">
    <source>
        <dbReference type="Google" id="ProtNLM"/>
    </source>
</evidence>
<proteinExistence type="predicted"/>
<dbReference type="AlphaFoldDB" id="A0A917SI55"/>
<organism evidence="1 2">
    <name type="scientific">Pseudooceanicola nanhaiensis</name>
    <dbReference type="NCBI Taxonomy" id="375761"/>
    <lineage>
        <taxon>Bacteria</taxon>
        <taxon>Pseudomonadati</taxon>
        <taxon>Pseudomonadota</taxon>
        <taxon>Alphaproteobacteria</taxon>
        <taxon>Rhodobacterales</taxon>
        <taxon>Paracoccaceae</taxon>
        <taxon>Pseudooceanicola</taxon>
    </lineage>
</organism>
<name>A0A917SI55_9RHOB</name>
<reference evidence="1" key="1">
    <citation type="journal article" date="2014" name="Int. J. Syst. Evol. Microbiol.">
        <title>Complete genome sequence of Corynebacterium casei LMG S-19264T (=DSM 44701T), isolated from a smear-ripened cheese.</title>
        <authorList>
            <consortium name="US DOE Joint Genome Institute (JGI-PGF)"/>
            <person name="Walter F."/>
            <person name="Albersmeier A."/>
            <person name="Kalinowski J."/>
            <person name="Ruckert C."/>
        </authorList>
    </citation>
    <scope>NUCLEOTIDE SEQUENCE</scope>
    <source>
        <strain evidence="1">CGMCC 1.6293</strain>
    </source>
</reference>
<accession>A0A917SI55</accession>
<comment type="caution">
    <text evidence="1">The sequence shown here is derived from an EMBL/GenBank/DDBJ whole genome shotgun (WGS) entry which is preliminary data.</text>
</comment>
<keyword evidence="2" id="KW-1185">Reference proteome</keyword>
<dbReference type="InterPro" id="IPR016024">
    <property type="entry name" value="ARM-type_fold"/>
</dbReference>
<evidence type="ECO:0000313" key="1">
    <source>
        <dbReference type="EMBL" id="GGL83560.1"/>
    </source>
</evidence>
<dbReference type="SUPFAM" id="SSF48371">
    <property type="entry name" value="ARM repeat"/>
    <property type="match status" value="1"/>
</dbReference>
<dbReference type="EMBL" id="BMLF01000001">
    <property type="protein sequence ID" value="GGL83560.1"/>
    <property type="molecule type" value="Genomic_DNA"/>
</dbReference>